<dbReference type="InterPro" id="IPR002123">
    <property type="entry name" value="Plipid/glycerol_acylTrfase"/>
</dbReference>
<dbReference type="PANTHER" id="PTHR10434">
    <property type="entry name" value="1-ACYL-SN-GLYCEROL-3-PHOSPHATE ACYLTRANSFERASE"/>
    <property type="match status" value="1"/>
</dbReference>
<sequence length="271" mass="29982">MAPQLRPNKYAYRAIVLAGLAAVKLFRVPLLASGEEHLPTDQVVRGLHREVRPGRGAVVAVTHFGYLDFVFAQLVVWRRLRAHSRFLITRKHTGSAFVTAVCRLCDHVVVDRADGAPAYAEAVAKLARGEFLAVFPEGGVSRSWTVRPLRTGAVRMAAETGAPVIPVSVWGGHRMLTRGRGRIRLRDVWRTPVRVHVGPVLRVDPDEDVRAASARLRAVLQEGIDRCIDSYPVTPEPGAWWMPAHRGGSAITVQEQIDADAREREAYKRTG</sequence>
<dbReference type="GO" id="GO:0006654">
    <property type="term" value="P:phosphatidic acid biosynthetic process"/>
    <property type="evidence" value="ECO:0007669"/>
    <property type="project" value="TreeGrafter"/>
</dbReference>
<dbReference type="GO" id="GO:0005886">
    <property type="term" value="C:plasma membrane"/>
    <property type="evidence" value="ECO:0007669"/>
    <property type="project" value="TreeGrafter"/>
</dbReference>
<comment type="caution">
    <text evidence="4">The sequence shown here is derived from an EMBL/GenBank/DDBJ whole genome shotgun (WGS) entry which is preliminary data.</text>
</comment>
<dbReference type="OrthoDB" id="3210041at2"/>
<evidence type="ECO:0000313" key="5">
    <source>
        <dbReference type="Proteomes" id="UP000030466"/>
    </source>
</evidence>
<dbReference type="Pfam" id="PF01553">
    <property type="entry name" value="Acyltransferase"/>
    <property type="match status" value="1"/>
</dbReference>
<protein>
    <recommendedName>
        <fullName evidence="3">Phospholipid/glycerol acyltransferase domain-containing protein</fullName>
    </recommendedName>
</protein>
<dbReference type="EMBL" id="JSUH01000001">
    <property type="protein sequence ID" value="KHD98828.1"/>
    <property type="molecule type" value="Genomic_DNA"/>
</dbReference>
<dbReference type="Proteomes" id="UP000030466">
    <property type="component" value="Unassembled WGS sequence"/>
</dbReference>
<dbReference type="GO" id="GO:0003841">
    <property type="term" value="F:1-acylglycerol-3-phosphate O-acyltransferase activity"/>
    <property type="evidence" value="ECO:0007669"/>
    <property type="project" value="TreeGrafter"/>
</dbReference>
<proteinExistence type="predicted"/>
<evidence type="ECO:0000259" key="3">
    <source>
        <dbReference type="SMART" id="SM00563"/>
    </source>
</evidence>
<dbReference type="SMART" id="SM00563">
    <property type="entry name" value="PlsC"/>
    <property type="match status" value="1"/>
</dbReference>
<dbReference type="PANTHER" id="PTHR10434:SF55">
    <property type="entry name" value="POSSIBLE ACYLTRANSFERASE"/>
    <property type="match status" value="1"/>
</dbReference>
<evidence type="ECO:0000256" key="2">
    <source>
        <dbReference type="ARBA" id="ARBA00023315"/>
    </source>
</evidence>
<accession>A0A0A6VX83</accession>
<keyword evidence="1" id="KW-0808">Transferase</keyword>
<dbReference type="AlphaFoldDB" id="A0A0A6VX83"/>
<dbReference type="CDD" id="cd07989">
    <property type="entry name" value="LPLAT_AGPAT-like"/>
    <property type="match status" value="1"/>
</dbReference>
<organism evidence="4 5">
    <name type="scientific">Kocuria rosea subsp. polaris</name>
    <dbReference type="NCBI Taxonomy" id="136273"/>
    <lineage>
        <taxon>Bacteria</taxon>
        <taxon>Bacillati</taxon>
        <taxon>Actinomycetota</taxon>
        <taxon>Actinomycetes</taxon>
        <taxon>Micrococcales</taxon>
        <taxon>Micrococcaceae</taxon>
        <taxon>Kocuria</taxon>
    </lineage>
</organism>
<reference evidence="4 5" key="1">
    <citation type="journal article" date="2003" name="Int. J. Syst. Evol. Microbiol.">
        <title>Kocuria polaris sp. nov., an orange-pigmented psychrophilic bacterium isolated from an Antarctic cyanobacterial mat sample.</title>
        <authorList>
            <person name="Reddy G.S."/>
            <person name="Prakash J.S."/>
            <person name="Prabahar V."/>
            <person name="Matsumoto G.I."/>
            <person name="Stackebrandt E."/>
            <person name="Shivaji S."/>
        </authorList>
    </citation>
    <scope>NUCLEOTIDE SEQUENCE [LARGE SCALE GENOMIC DNA]</scope>
    <source>
        <strain evidence="4 5">CMS 76or</strain>
    </source>
</reference>
<keyword evidence="5" id="KW-1185">Reference proteome</keyword>
<keyword evidence="2" id="KW-0012">Acyltransferase</keyword>
<evidence type="ECO:0000313" key="4">
    <source>
        <dbReference type="EMBL" id="KHD98828.1"/>
    </source>
</evidence>
<evidence type="ECO:0000256" key="1">
    <source>
        <dbReference type="ARBA" id="ARBA00022679"/>
    </source>
</evidence>
<feature type="domain" description="Phospholipid/glycerol acyltransferase" evidence="3">
    <location>
        <begin position="57"/>
        <end position="172"/>
    </location>
</feature>
<dbReference type="SUPFAM" id="SSF69593">
    <property type="entry name" value="Glycerol-3-phosphate (1)-acyltransferase"/>
    <property type="match status" value="1"/>
</dbReference>
<name>A0A0A6VX83_KOCRO</name>
<gene>
    <name evidence="4" type="ORF">GY22_00110</name>
</gene>
<dbReference type="RefSeq" id="WP_035923195.1">
    <property type="nucleotide sequence ID" value="NZ_JSUH01000001.1"/>
</dbReference>